<sequence>MHGTVIGNRIAFAIRLSSRCPSSTTHNIAFLIRRLISLRLQGILNLGVALPHSRQPRVIDQQHSSGRGGEPHLCARS</sequence>
<gene>
    <name evidence="2" type="ORF">B296_00022899</name>
</gene>
<reference evidence="2 3" key="1">
    <citation type="journal article" date="2014" name="Agronomy (Basel)">
        <title>A Draft Genome Sequence for Ensete ventricosum, the Drought-Tolerant Tree Against Hunger.</title>
        <authorList>
            <person name="Harrison J."/>
            <person name="Moore K.A."/>
            <person name="Paszkiewicz K."/>
            <person name="Jones T."/>
            <person name="Grant M."/>
            <person name="Ambacheew D."/>
            <person name="Muzemil S."/>
            <person name="Studholme D.J."/>
        </authorList>
    </citation>
    <scope>NUCLEOTIDE SEQUENCE [LARGE SCALE GENOMIC DNA]</scope>
</reference>
<protein>
    <submittedName>
        <fullName evidence="2">Uncharacterized protein</fullName>
    </submittedName>
</protein>
<name>A0A426ZGV6_ENSVE</name>
<dbReference type="AlphaFoldDB" id="A0A426ZGV6"/>
<evidence type="ECO:0000313" key="2">
    <source>
        <dbReference type="EMBL" id="RRT63134.1"/>
    </source>
</evidence>
<organism evidence="2 3">
    <name type="scientific">Ensete ventricosum</name>
    <name type="common">Abyssinian banana</name>
    <name type="synonym">Musa ensete</name>
    <dbReference type="NCBI Taxonomy" id="4639"/>
    <lineage>
        <taxon>Eukaryota</taxon>
        <taxon>Viridiplantae</taxon>
        <taxon>Streptophyta</taxon>
        <taxon>Embryophyta</taxon>
        <taxon>Tracheophyta</taxon>
        <taxon>Spermatophyta</taxon>
        <taxon>Magnoliopsida</taxon>
        <taxon>Liliopsida</taxon>
        <taxon>Zingiberales</taxon>
        <taxon>Musaceae</taxon>
        <taxon>Ensete</taxon>
    </lineage>
</organism>
<evidence type="ECO:0000256" key="1">
    <source>
        <dbReference type="SAM" id="MobiDB-lite"/>
    </source>
</evidence>
<evidence type="ECO:0000313" key="3">
    <source>
        <dbReference type="Proteomes" id="UP000287651"/>
    </source>
</evidence>
<proteinExistence type="predicted"/>
<dbReference type="EMBL" id="AMZH03006713">
    <property type="protein sequence ID" value="RRT63134.1"/>
    <property type="molecule type" value="Genomic_DNA"/>
</dbReference>
<dbReference type="Proteomes" id="UP000287651">
    <property type="component" value="Unassembled WGS sequence"/>
</dbReference>
<comment type="caution">
    <text evidence="2">The sequence shown here is derived from an EMBL/GenBank/DDBJ whole genome shotgun (WGS) entry which is preliminary data.</text>
</comment>
<accession>A0A426ZGV6</accession>
<feature type="region of interest" description="Disordered" evidence="1">
    <location>
        <begin position="55"/>
        <end position="77"/>
    </location>
</feature>